<dbReference type="Proteomes" id="UP000037035">
    <property type="component" value="Unassembled WGS sequence"/>
</dbReference>
<comment type="caution">
    <text evidence="1">The sequence shown here is derived from an EMBL/GenBank/DDBJ whole genome shotgun (WGS) entry which is preliminary data.</text>
</comment>
<name>A0A0L6V6C7_9BASI</name>
<reference evidence="1 2" key="1">
    <citation type="submission" date="2015-08" db="EMBL/GenBank/DDBJ databases">
        <title>Next Generation Sequencing and Analysis of the Genome of Puccinia sorghi L Schw, the Causal Agent of Maize Common Rust.</title>
        <authorList>
            <person name="Rochi L."/>
            <person name="Burguener G."/>
            <person name="Darino M."/>
            <person name="Turjanski A."/>
            <person name="Kreff E."/>
            <person name="Dieguez M.J."/>
            <person name="Sacco F."/>
        </authorList>
    </citation>
    <scope>NUCLEOTIDE SEQUENCE [LARGE SCALE GENOMIC DNA]</scope>
    <source>
        <strain evidence="1 2">RO10H11247</strain>
    </source>
</reference>
<evidence type="ECO:0000313" key="2">
    <source>
        <dbReference type="Proteomes" id="UP000037035"/>
    </source>
</evidence>
<proteinExistence type="predicted"/>
<accession>A0A0L6V6C7</accession>
<keyword evidence="2" id="KW-1185">Reference proteome</keyword>
<evidence type="ECO:0000313" key="1">
    <source>
        <dbReference type="EMBL" id="KNZ56097.1"/>
    </source>
</evidence>
<dbReference type="EMBL" id="LAVV01007391">
    <property type="protein sequence ID" value="KNZ56097.1"/>
    <property type="molecule type" value="Genomic_DNA"/>
</dbReference>
<organism evidence="1 2">
    <name type="scientific">Puccinia sorghi</name>
    <dbReference type="NCBI Taxonomy" id="27349"/>
    <lineage>
        <taxon>Eukaryota</taxon>
        <taxon>Fungi</taxon>
        <taxon>Dikarya</taxon>
        <taxon>Basidiomycota</taxon>
        <taxon>Pucciniomycotina</taxon>
        <taxon>Pucciniomycetes</taxon>
        <taxon>Pucciniales</taxon>
        <taxon>Pucciniaceae</taxon>
        <taxon>Puccinia</taxon>
    </lineage>
</organism>
<sequence length="67" mass="7440">MSFDLSSKLKSGKVSAFGSQKEIILVLKKDGFFKADERARREKKGLCLYCGGKQDSWAKAAKLAKQI</sequence>
<protein>
    <submittedName>
        <fullName evidence="1">Uncharacterized protein</fullName>
    </submittedName>
</protein>
<gene>
    <name evidence="1" type="ORF">VP01_249g12</name>
</gene>
<dbReference type="VEuPathDB" id="FungiDB:VP01_249g12"/>
<dbReference type="AlphaFoldDB" id="A0A0L6V6C7"/>